<feature type="DNA-binding region" description="HMG box" evidence="1">
    <location>
        <begin position="17"/>
        <end position="85"/>
    </location>
</feature>
<feature type="compositionally biased region" description="Gly residues" evidence="2">
    <location>
        <begin position="96"/>
        <end position="105"/>
    </location>
</feature>
<dbReference type="Pfam" id="PF00505">
    <property type="entry name" value="HMG_box"/>
    <property type="match status" value="1"/>
</dbReference>
<evidence type="ECO:0000313" key="5">
    <source>
        <dbReference type="Proteomes" id="UP001140217"/>
    </source>
</evidence>
<dbReference type="SMART" id="SM00398">
    <property type="entry name" value="HMG"/>
    <property type="match status" value="1"/>
</dbReference>
<comment type="caution">
    <text evidence="4">The sequence shown here is derived from an EMBL/GenBank/DDBJ whole genome shotgun (WGS) entry which is preliminary data.</text>
</comment>
<dbReference type="PROSITE" id="PS50118">
    <property type="entry name" value="HMG_BOX_2"/>
    <property type="match status" value="1"/>
</dbReference>
<dbReference type="OrthoDB" id="6247875at2759"/>
<name>A0A9W8LE84_9FUNG</name>
<dbReference type="GO" id="GO:0005634">
    <property type="term" value="C:nucleus"/>
    <property type="evidence" value="ECO:0007669"/>
    <property type="project" value="UniProtKB-UniRule"/>
</dbReference>
<dbReference type="Proteomes" id="UP001140217">
    <property type="component" value="Unassembled WGS sequence"/>
</dbReference>
<organism evidence="4 5">
    <name type="scientific">Coemansia javaensis</name>
    <dbReference type="NCBI Taxonomy" id="2761396"/>
    <lineage>
        <taxon>Eukaryota</taxon>
        <taxon>Fungi</taxon>
        <taxon>Fungi incertae sedis</taxon>
        <taxon>Zoopagomycota</taxon>
        <taxon>Kickxellomycotina</taxon>
        <taxon>Kickxellomycetes</taxon>
        <taxon>Kickxellales</taxon>
        <taxon>Kickxellaceae</taxon>
        <taxon>Coemansia</taxon>
    </lineage>
</organism>
<protein>
    <recommendedName>
        <fullName evidence="3">HMG box domain-containing protein</fullName>
    </recommendedName>
</protein>
<dbReference type="EMBL" id="JANBUL010000333">
    <property type="protein sequence ID" value="KAJ2776801.1"/>
    <property type="molecule type" value="Genomic_DNA"/>
</dbReference>
<feature type="region of interest" description="Disordered" evidence="2">
    <location>
        <begin position="1"/>
        <end position="41"/>
    </location>
</feature>
<proteinExistence type="predicted"/>
<gene>
    <name evidence="4" type="ORF">H4R18_005484</name>
</gene>
<dbReference type="InterPro" id="IPR036910">
    <property type="entry name" value="HMG_box_dom_sf"/>
</dbReference>
<evidence type="ECO:0000259" key="3">
    <source>
        <dbReference type="PROSITE" id="PS50118"/>
    </source>
</evidence>
<accession>A0A9W8LE84</accession>
<evidence type="ECO:0000256" key="2">
    <source>
        <dbReference type="SAM" id="MobiDB-lite"/>
    </source>
</evidence>
<keyword evidence="1" id="KW-0238">DNA-binding</keyword>
<evidence type="ECO:0000313" key="4">
    <source>
        <dbReference type="EMBL" id="KAJ2776801.1"/>
    </source>
</evidence>
<reference evidence="4" key="1">
    <citation type="submission" date="2022-07" db="EMBL/GenBank/DDBJ databases">
        <title>Phylogenomic reconstructions and comparative analyses of Kickxellomycotina fungi.</title>
        <authorList>
            <person name="Reynolds N.K."/>
            <person name="Stajich J.E."/>
            <person name="Barry K."/>
            <person name="Grigoriev I.V."/>
            <person name="Crous P."/>
            <person name="Smith M.E."/>
        </authorList>
    </citation>
    <scope>NUCLEOTIDE SEQUENCE</scope>
    <source>
        <strain evidence="4">NBRC 105414</strain>
    </source>
</reference>
<dbReference type="SUPFAM" id="SSF47095">
    <property type="entry name" value="HMG-box"/>
    <property type="match status" value="1"/>
</dbReference>
<dbReference type="GO" id="GO:0003677">
    <property type="term" value="F:DNA binding"/>
    <property type="evidence" value="ECO:0007669"/>
    <property type="project" value="UniProtKB-UniRule"/>
</dbReference>
<keyword evidence="1" id="KW-0539">Nucleus</keyword>
<dbReference type="CDD" id="cd01389">
    <property type="entry name" value="HMG-box_ROX1-like"/>
    <property type="match status" value="1"/>
</dbReference>
<feature type="non-terminal residue" evidence="4">
    <location>
        <position position="1"/>
    </location>
</feature>
<keyword evidence="5" id="KW-1185">Reference proteome</keyword>
<sequence length="276" mass="29410">DDASDGSQSNGSERSSLNKPRNKFIIYRQHTSERLRDKKPKMGVGMMSKIIGDLWKNESDAVKAKYKELADAEKKRYDAKKKLLELKRRKRSENRSGGGGGGGGSKRARSKRARTETQQSIVLSETRDLSSFTPEALAQSASADGFQAMLDLPSGISRSLTVDSLAQADSALVPTVAQLATSMGLGIDRSEPVACYPADAQHQAAAAASSLQHLGAPFSQPLHTTMALEAHAVTEAALQPLTASIGHPSGMEWAVQPTPSQSSLDTAISTLLHKGA</sequence>
<feature type="compositionally biased region" description="Polar residues" evidence="2">
    <location>
        <begin position="1"/>
        <end position="19"/>
    </location>
</feature>
<dbReference type="AlphaFoldDB" id="A0A9W8LE84"/>
<evidence type="ECO:0000256" key="1">
    <source>
        <dbReference type="PROSITE-ProRule" id="PRU00267"/>
    </source>
</evidence>
<feature type="domain" description="HMG box" evidence="3">
    <location>
        <begin position="17"/>
        <end position="85"/>
    </location>
</feature>
<dbReference type="Gene3D" id="1.10.30.10">
    <property type="entry name" value="High mobility group box domain"/>
    <property type="match status" value="1"/>
</dbReference>
<feature type="region of interest" description="Disordered" evidence="2">
    <location>
        <begin position="82"/>
        <end position="119"/>
    </location>
</feature>
<dbReference type="InterPro" id="IPR009071">
    <property type="entry name" value="HMG_box_dom"/>
</dbReference>